<keyword evidence="4 6" id="KW-1133">Transmembrane helix</keyword>
<dbReference type="STRING" id="243231.GSU1998"/>
<dbReference type="GO" id="GO:0016020">
    <property type="term" value="C:membrane"/>
    <property type="evidence" value="ECO:0007669"/>
    <property type="project" value="UniProtKB-SubCell"/>
</dbReference>
<evidence type="ECO:0000256" key="6">
    <source>
        <dbReference type="SAM" id="Phobius"/>
    </source>
</evidence>
<dbReference type="EMBL" id="AE017180">
    <property type="protein sequence ID" value="AAR35374.1"/>
    <property type="molecule type" value="Genomic_DNA"/>
</dbReference>
<keyword evidence="5 6" id="KW-0472">Membrane</keyword>
<dbReference type="PATRIC" id="fig|243231.5.peg.2034"/>
<comment type="similarity">
    <text evidence="2">Belongs to the autoinducer-2 exporter (AI-2E) (TC 2.A.86) family.</text>
</comment>
<accession>Q74BP3</accession>
<dbReference type="DNASU" id="2686107"/>
<reference evidence="7 8" key="1">
    <citation type="journal article" date="2003" name="Science">
        <title>Genome of Geobacter sulfurreducens: metal reduction in subsurface environments.</title>
        <authorList>
            <person name="Methe B.A."/>
            <person name="Nelson K.E."/>
            <person name="Eisen J.A."/>
            <person name="Paulsen I.T."/>
            <person name="Nelson W."/>
            <person name="Heidelberg J.F."/>
            <person name="Wu D."/>
            <person name="Wu M."/>
            <person name="Ward N."/>
            <person name="Beanan M.J."/>
            <person name="Dodson R.J."/>
            <person name="Madupu R."/>
            <person name="Brinkac L.M."/>
            <person name="Daugherty S.C."/>
            <person name="DeBoy R.T."/>
            <person name="Durkin A.S."/>
            <person name="Gwinn M."/>
            <person name="Kolonay J.F."/>
            <person name="Sullivan S.A."/>
            <person name="Haft D.H."/>
            <person name="Selengut J."/>
            <person name="Davidsen T.M."/>
            <person name="Zafar N."/>
            <person name="White O."/>
            <person name="Tran B."/>
            <person name="Romero C."/>
            <person name="Forberger H.A."/>
            <person name="Weidman J."/>
            <person name="Khouri H."/>
            <person name="Feldblyum T.V."/>
            <person name="Utterback T.R."/>
            <person name="Van Aken S.E."/>
            <person name="Lovley D.R."/>
            <person name="Fraser C.M."/>
        </authorList>
    </citation>
    <scope>NUCLEOTIDE SEQUENCE [LARGE SCALE GENOMIC DNA]</scope>
    <source>
        <strain evidence="8">ATCC 51573 / DSM 12127 / PCA</strain>
    </source>
</reference>
<feature type="transmembrane region" description="Helical" evidence="6">
    <location>
        <begin position="72"/>
        <end position="94"/>
    </location>
</feature>
<feature type="transmembrane region" description="Helical" evidence="6">
    <location>
        <begin position="325"/>
        <end position="354"/>
    </location>
</feature>
<evidence type="ECO:0000256" key="3">
    <source>
        <dbReference type="ARBA" id="ARBA00022692"/>
    </source>
</evidence>
<proteinExistence type="inferred from homology"/>
<feature type="transmembrane region" description="Helical" evidence="6">
    <location>
        <begin position="20"/>
        <end position="37"/>
    </location>
</feature>
<evidence type="ECO:0000256" key="1">
    <source>
        <dbReference type="ARBA" id="ARBA00004141"/>
    </source>
</evidence>
<dbReference type="HOGENOM" id="CLU_031275_8_0_7"/>
<feature type="transmembrane region" description="Helical" evidence="6">
    <location>
        <begin position="260"/>
        <end position="282"/>
    </location>
</feature>
<organism evidence="7 8">
    <name type="scientific">Geobacter sulfurreducens (strain ATCC 51573 / DSM 12127 / PCA)</name>
    <dbReference type="NCBI Taxonomy" id="243231"/>
    <lineage>
        <taxon>Bacteria</taxon>
        <taxon>Pseudomonadati</taxon>
        <taxon>Thermodesulfobacteriota</taxon>
        <taxon>Desulfuromonadia</taxon>
        <taxon>Geobacterales</taxon>
        <taxon>Geobacteraceae</taxon>
        <taxon>Geobacter</taxon>
    </lineage>
</organism>
<feature type="transmembrane region" description="Helical" evidence="6">
    <location>
        <begin position="168"/>
        <end position="189"/>
    </location>
</feature>
<evidence type="ECO:0000313" key="8">
    <source>
        <dbReference type="Proteomes" id="UP000000577"/>
    </source>
</evidence>
<gene>
    <name evidence="7" type="ordered locus">GSU1998</name>
</gene>
<evidence type="ECO:0000313" key="7">
    <source>
        <dbReference type="EMBL" id="AAR35374.1"/>
    </source>
</evidence>
<reference evidence="7 8" key="2">
    <citation type="journal article" date="2012" name="BMC Genomics">
        <title>Comparative genomic analysis of Geobacter sulfurreducens KN400, a strain with enhanced capacity for extracellular electron transfer and electricity production.</title>
        <authorList>
            <person name="Butler J.E."/>
            <person name="Young N.D."/>
            <person name="Aklujkar M."/>
            <person name="Lovley D.R."/>
        </authorList>
    </citation>
    <scope>NUCLEOTIDE SEQUENCE [LARGE SCALE GENOMIC DNA]</scope>
    <source>
        <strain evidence="8">ATCC 51573 / DSM 12127 / PCA</strain>
    </source>
</reference>
<dbReference type="Pfam" id="PF01594">
    <property type="entry name" value="AI-2E_transport"/>
    <property type="match status" value="1"/>
</dbReference>
<evidence type="ECO:0000256" key="5">
    <source>
        <dbReference type="ARBA" id="ARBA00023136"/>
    </source>
</evidence>
<dbReference type="InParanoid" id="Q74BP3"/>
<sequence length="370" mass="40037">MVSRTGRTHLPLVDSLKEKLPYILCGLLALAGVLLVWSLGSTFLPVLLALILAYVLNPLVTWLEARRVPRVAAVLLVMALIVVVTAGAVTFFAVSIQKEVARVEINLPAYATRLYDLIPGQAKAYLEIETPDKLYARIDSLVDELRGASFDLVKGALGVVQRAFSSTLGFLLTVAGYFITPVYLYYFLADLPRLRDGIMALVPGRARDRAAMLGSEIDGVLSGFVRGQLAVCAILAVLYSIGLVMIGIDLAIVIGSLSGFLFIIPYVGTVFGIVVSMIMAFLKFHDMLHPLLCLGWFAIVQAIEGALITPAVVGNTVGLHPVVAILALFIGGQWFGIFGMLLAVPVAAVIKVLLRHGVEWYRATPFFERP</sequence>
<feature type="transmembrane region" description="Helical" evidence="6">
    <location>
        <begin position="229"/>
        <end position="254"/>
    </location>
</feature>
<dbReference type="PANTHER" id="PTHR21716">
    <property type="entry name" value="TRANSMEMBRANE PROTEIN"/>
    <property type="match status" value="1"/>
</dbReference>
<dbReference type="AlphaFoldDB" id="Q74BP3"/>
<dbReference type="OrthoDB" id="5792512at2"/>
<feature type="transmembrane region" description="Helical" evidence="6">
    <location>
        <begin position="43"/>
        <end position="60"/>
    </location>
</feature>
<dbReference type="EnsemblBacteria" id="AAR35374">
    <property type="protein sequence ID" value="AAR35374"/>
    <property type="gene ID" value="GSU1998"/>
</dbReference>
<dbReference type="FunCoup" id="Q74BP3">
    <property type="interactions" value="332"/>
</dbReference>
<feature type="transmembrane region" description="Helical" evidence="6">
    <location>
        <begin position="294"/>
        <end position="313"/>
    </location>
</feature>
<comment type="subcellular location">
    <subcellularLocation>
        <location evidence="1">Membrane</location>
        <topology evidence="1">Multi-pass membrane protein</topology>
    </subcellularLocation>
</comment>
<dbReference type="GO" id="GO:0055085">
    <property type="term" value="P:transmembrane transport"/>
    <property type="evidence" value="ECO:0000318"/>
    <property type="project" value="GO_Central"/>
</dbReference>
<evidence type="ECO:0000256" key="4">
    <source>
        <dbReference type="ARBA" id="ARBA00022989"/>
    </source>
</evidence>
<dbReference type="InterPro" id="IPR002549">
    <property type="entry name" value="AI-2E-like"/>
</dbReference>
<dbReference type="KEGG" id="gsu:GSU1998"/>
<dbReference type="PANTHER" id="PTHR21716:SF64">
    <property type="entry name" value="AI-2 TRANSPORT PROTEIN TQSA"/>
    <property type="match status" value="1"/>
</dbReference>
<name>Q74BP3_GEOSL</name>
<dbReference type="eggNOG" id="COG0628">
    <property type="taxonomic scope" value="Bacteria"/>
</dbReference>
<dbReference type="Proteomes" id="UP000000577">
    <property type="component" value="Chromosome"/>
</dbReference>
<keyword evidence="8" id="KW-1185">Reference proteome</keyword>
<dbReference type="RefSeq" id="WP_010942641.1">
    <property type="nucleotide sequence ID" value="NC_002939.5"/>
</dbReference>
<protein>
    <submittedName>
        <fullName evidence="7">Membrane protein, UPF0118 superfamily</fullName>
    </submittedName>
</protein>
<evidence type="ECO:0000256" key="2">
    <source>
        <dbReference type="ARBA" id="ARBA00009773"/>
    </source>
</evidence>
<keyword evidence="3 6" id="KW-0812">Transmembrane</keyword>